<proteinExistence type="predicted"/>
<feature type="compositionally biased region" description="Basic and acidic residues" evidence="1">
    <location>
        <begin position="135"/>
        <end position="148"/>
    </location>
</feature>
<comment type="caution">
    <text evidence="2">The sequence shown here is derived from an EMBL/GenBank/DDBJ whole genome shotgun (WGS) entry which is preliminary data.</text>
</comment>
<organism evidence="2 3">
    <name type="scientific">Dryococelus australis</name>
    <dbReference type="NCBI Taxonomy" id="614101"/>
    <lineage>
        <taxon>Eukaryota</taxon>
        <taxon>Metazoa</taxon>
        <taxon>Ecdysozoa</taxon>
        <taxon>Arthropoda</taxon>
        <taxon>Hexapoda</taxon>
        <taxon>Insecta</taxon>
        <taxon>Pterygota</taxon>
        <taxon>Neoptera</taxon>
        <taxon>Polyneoptera</taxon>
        <taxon>Phasmatodea</taxon>
        <taxon>Verophasmatodea</taxon>
        <taxon>Anareolatae</taxon>
        <taxon>Phasmatidae</taxon>
        <taxon>Eurycanthinae</taxon>
        <taxon>Dryococelus</taxon>
    </lineage>
</organism>
<name>A0ABQ9I2Z4_9NEOP</name>
<evidence type="ECO:0000256" key="1">
    <source>
        <dbReference type="SAM" id="MobiDB-lite"/>
    </source>
</evidence>
<protein>
    <submittedName>
        <fullName evidence="2">Uncharacterized protein</fullName>
    </submittedName>
</protein>
<evidence type="ECO:0000313" key="3">
    <source>
        <dbReference type="Proteomes" id="UP001159363"/>
    </source>
</evidence>
<gene>
    <name evidence="2" type="ORF">PR048_010506</name>
</gene>
<reference evidence="2 3" key="1">
    <citation type="submission" date="2023-02" db="EMBL/GenBank/DDBJ databases">
        <title>LHISI_Scaffold_Assembly.</title>
        <authorList>
            <person name="Stuart O.P."/>
            <person name="Cleave R."/>
            <person name="Magrath M.J.L."/>
            <person name="Mikheyev A.S."/>
        </authorList>
    </citation>
    <scope>NUCLEOTIDE SEQUENCE [LARGE SCALE GENOMIC DNA]</scope>
    <source>
        <strain evidence="2">Daus_M_001</strain>
        <tissue evidence="2">Leg muscle</tissue>
    </source>
</reference>
<sequence>MSWYVTQKILKPFFHLFFREGHLDHMLLQILKAHSFLAQSGLLKFVKEMLILSHGNATLECEFSLKCNLLTENLQEQSLIAQRQVYDYVHHCGGVEHVDITKFMLQYLRNASLNKLCKQKKKRKRQIRGRHKKERVQEEIKELQKKKA</sequence>
<evidence type="ECO:0000313" key="2">
    <source>
        <dbReference type="EMBL" id="KAJ8890997.1"/>
    </source>
</evidence>
<feature type="region of interest" description="Disordered" evidence="1">
    <location>
        <begin position="123"/>
        <end position="148"/>
    </location>
</feature>
<dbReference type="EMBL" id="JARBHB010000003">
    <property type="protein sequence ID" value="KAJ8890997.1"/>
    <property type="molecule type" value="Genomic_DNA"/>
</dbReference>
<keyword evidence="3" id="KW-1185">Reference proteome</keyword>
<dbReference type="Proteomes" id="UP001159363">
    <property type="component" value="Chromosome 3"/>
</dbReference>
<accession>A0ABQ9I2Z4</accession>
<feature type="compositionally biased region" description="Basic residues" evidence="1">
    <location>
        <begin position="123"/>
        <end position="134"/>
    </location>
</feature>